<name>A0A318S511_9DEIO</name>
<gene>
    <name evidence="1" type="ORF">DES52_11771</name>
</gene>
<dbReference type="EMBL" id="QJSX01000017">
    <property type="protein sequence ID" value="PYE50553.1"/>
    <property type="molecule type" value="Genomic_DNA"/>
</dbReference>
<reference evidence="1 2" key="1">
    <citation type="submission" date="2018-06" db="EMBL/GenBank/DDBJ databases">
        <title>Genomic Encyclopedia of Type Strains, Phase IV (KMG-IV): sequencing the most valuable type-strain genomes for metagenomic binning, comparative biology and taxonomic classification.</title>
        <authorList>
            <person name="Goeker M."/>
        </authorList>
    </citation>
    <scope>NUCLEOTIDE SEQUENCE [LARGE SCALE GENOMIC DNA]</scope>
    <source>
        <strain evidence="1 2">DSM 18048</strain>
    </source>
</reference>
<keyword evidence="2" id="KW-1185">Reference proteome</keyword>
<accession>A0A318S511</accession>
<sequence>MQILGVGADVLQDDEAAVGTAENGDLPEIQLLAQTLEVGDELRVRVRFGAFGESGVDRRALWKARALASRRTLWPHPSCRTSKPNSGCE</sequence>
<protein>
    <submittedName>
        <fullName evidence="1">Uncharacterized protein</fullName>
    </submittedName>
</protein>
<dbReference type="AlphaFoldDB" id="A0A318S511"/>
<evidence type="ECO:0000313" key="2">
    <source>
        <dbReference type="Proteomes" id="UP000248326"/>
    </source>
</evidence>
<evidence type="ECO:0000313" key="1">
    <source>
        <dbReference type="EMBL" id="PYE50553.1"/>
    </source>
</evidence>
<comment type="caution">
    <text evidence="1">The sequence shown here is derived from an EMBL/GenBank/DDBJ whole genome shotgun (WGS) entry which is preliminary data.</text>
</comment>
<proteinExistence type="predicted"/>
<dbReference type="Proteomes" id="UP000248326">
    <property type="component" value="Unassembled WGS sequence"/>
</dbReference>
<organism evidence="1 2">
    <name type="scientific">Deinococcus yavapaiensis KR-236</name>
    <dbReference type="NCBI Taxonomy" id="694435"/>
    <lineage>
        <taxon>Bacteria</taxon>
        <taxon>Thermotogati</taxon>
        <taxon>Deinococcota</taxon>
        <taxon>Deinococci</taxon>
        <taxon>Deinococcales</taxon>
        <taxon>Deinococcaceae</taxon>
        <taxon>Deinococcus</taxon>
    </lineage>
</organism>